<dbReference type="SFLD" id="SFLDG01067">
    <property type="entry name" value="SPASM/twitch_domain_containing"/>
    <property type="match status" value="1"/>
</dbReference>
<keyword evidence="4" id="KW-0408">Iron</keyword>
<evidence type="ECO:0000313" key="8">
    <source>
        <dbReference type="Proteomes" id="UP000229641"/>
    </source>
</evidence>
<dbReference type="Pfam" id="PF04055">
    <property type="entry name" value="Radical_SAM"/>
    <property type="match status" value="1"/>
</dbReference>
<dbReference type="Gene3D" id="3.40.50.12780">
    <property type="entry name" value="N-terminal domain of ligase-like"/>
    <property type="match status" value="1"/>
</dbReference>
<dbReference type="Pfam" id="PF13439">
    <property type="entry name" value="Glyco_transf_4"/>
    <property type="match status" value="1"/>
</dbReference>
<dbReference type="Pfam" id="PF13186">
    <property type="entry name" value="SPASM"/>
    <property type="match status" value="1"/>
</dbReference>
<dbReference type="InterPro" id="IPR028098">
    <property type="entry name" value="Glyco_trans_4-like_N"/>
</dbReference>
<dbReference type="AlphaFoldDB" id="A0A2H0LWE7"/>
<dbReference type="InterPro" id="IPR001296">
    <property type="entry name" value="Glyco_trans_1"/>
</dbReference>
<dbReference type="Gene3D" id="3.40.50.2000">
    <property type="entry name" value="Glycogen Phosphorylase B"/>
    <property type="match status" value="2"/>
</dbReference>
<evidence type="ECO:0000256" key="1">
    <source>
        <dbReference type="ARBA" id="ARBA00001966"/>
    </source>
</evidence>
<dbReference type="PANTHER" id="PTHR11228:SF7">
    <property type="entry name" value="PQQA PEPTIDE CYCLASE"/>
    <property type="match status" value="1"/>
</dbReference>
<dbReference type="Gene3D" id="3.20.20.70">
    <property type="entry name" value="Aldolase class I"/>
    <property type="match status" value="1"/>
</dbReference>
<dbReference type="CDD" id="cd01335">
    <property type="entry name" value="Radical_SAM"/>
    <property type="match status" value="1"/>
</dbReference>
<dbReference type="EMBL" id="PCWA01000089">
    <property type="protein sequence ID" value="PIQ88749.1"/>
    <property type="molecule type" value="Genomic_DNA"/>
</dbReference>
<sequence length="1175" mass="137484">MSNIKSLPQNQNSKINIAYLRFRVDTVGQNFIYDEAERLNRYSPIVLCGNIERLDKKINYYCYEEFMKLYHHQWPIFPKIYEKIYRQGMGKFKEVINRSQSRLIHAQFLTDAIFCHRLIKESRLPLIINLRGHDLFVPQLRYFLPSFLPFVSKFVVKSESMKEELLSLGCEPSKIEVVYGGINIDRIIFKLRMASKNKIRILCAGRFVEKKGFDTTLKFFYRLLRAYPDATLTLLGEGRLKNNVVRLVKRLGIAERVNIKNFMDHQSFIKELYRHNLFLLPSKTGPDGDKEGIPNVLKEAMASGMPVISTYHSGIPELISDNETGYLVREDDHQAILDKVNFMLDNRERVFRNCLNARFFVEKTFDAKKTAQQMEYLYDYLLMPDFAKSIMNLNKGTKPSNFRVDLHLVKGCNSRCIMCDNWKSNINTSLTRKDISGILKHLKLFGANYVRFHGQEPTLRKDLFSIMKEAKTTGFQVGLKTNALVFTDAKKINALKGIVDSLYLSLDSPQEQVHNTLRGSKESFARNIYLAGRIKKICPDIVIKFNAVVTKFNYRGLDGLLDIAKELGINKVSFVHLNKKNKKNIGKLKLTRQEFREFYFHIWPRILKKSRDFGIPVSVDPYFYLLLRLPLELQIEKLKEYSAELEEEIDNFFNGLYGKKFYGRNVCYGVFDHVTIDWEGNVYPCCAMARARELSMGNLHEHNFLTLWNSDRYVKYRKSILRGDCKFKDECGRNFEKTVILNDCFKEETINVKADRTLMHLYSQNKYSKYISDYKFKRVIYYSFAKSKFYREKFKKLAESEGKVNPKGLPFVTRNELKHFFPKEQIMPNYFEENYGVYRTSSCGSNVFIYARPLNSDISSRISASFLNTGKWEVGQSWLKLTSLSCLEARHPLRKSFLCRRQDENIGRAIIIPPSDNFIDEPLSKIKKIYSLIMDSKAFLIHANPTYLKLLLFRFKKEKLYLSGQYIVHSTYETLLPSTKKLIQKYLNCRIVNQYGCSEVGPVSFSCRNGRNHVFSNSIHAEIIPDHNFKRMDIGRVVLTHLENHVMPFVKYFNGDFAYVTEKQECSCGLESPLIGDIVGREDEIINYNNKVVFPLELDRMFYDVENILIYQVFFENGQFFIKLVPEEKSGYIPVEKLEERFRAFFEDNKLKIHIEKKEFILPRRRGKYASVVIK</sequence>
<dbReference type="InterPro" id="IPR007197">
    <property type="entry name" value="rSAM"/>
</dbReference>
<evidence type="ECO:0000256" key="5">
    <source>
        <dbReference type="ARBA" id="ARBA00023014"/>
    </source>
</evidence>
<evidence type="ECO:0000256" key="2">
    <source>
        <dbReference type="ARBA" id="ARBA00022691"/>
    </source>
</evidence>
<reference evidence="7 8" key="1">
    <citation type="submission" date="2017-09" db="EMBL/GenBank/DDBJ databases">
        <title>Depth-based differentiation of microbial function through sediment-hosted aquifers and enrichment of novel symbionts in the deep terrestrial subsurface.</title>
        <authorList>
            <person name="Probst A.J."/>
            <person name="Ladd B."/>
            <person name="Jarett J.K."/>
            <person name="Geller-Mcgrath D.E."/>
            <person name="Sieber C.M."/>
            <person name="Emerson J.B."/>
            <person name="Anantharaman K."/>
            <person name="Thomas B.C."/>
            <person name="Malmstrom R."/>
            <person name="Stieglmeier M."/>
            <person name="Klingl A."/>
            <person name="Woyke T."/>
            <person name="Ryan C.M."/>
            <person name="Banfield J.F."/>
        </authorList>
    </citation>
    <scope>NUCLEOTIDE SEQUENCE [LARGE SCALE GENOMIC DNA]</scope>
    <source>
        <strain evidence="7">CG11_big_fil_rev_8_21_14_0_20_42_13</strain>
    </source>
</reference>
<dbReference type="PROSITE" id="PS51918">
    <property type="entry name" value="RADICAL_SAM"/>
    <property type="match status" value="1"/>
</dbReference>
<dbReference type="SUPFAM" id="SSF53756">
    <property type="entry name" value="UDP-Glycosyltransferase/glycogen phosphorylase"/>
    <property type="match status" value="1"/>
</dbReference>
<dbReference type="CDD" id="cd03801">
    <property type="entry name" value="GT4_PimA-like"/>
    <property type="match status" value="1"/>
</dbReference>
<comment type="caution">
    <text evidence="7">The sequence shown here is derived from an EMBL/GenBank/DDBJ whole genome shotgun (WGS) entry which is preliminary data.</text>
</comment>
<dbReference type="SFLD" id="SFLDS00029">
    <property type="entry name" value="Radical_SAM"/>
    <property type="match status" value="1"/>
</dbReference>
<feature type="domain" description="Radical SAM core" evidence="6">
    <location>
        <begin position="398"/>
        <end position="605"/>
    </location>
</feature>
<dbReference type="InterPro" id="IPR058240">
    <property type="entry name" value="rSAM_sf"/>
</dbReference>
<dbReference type="CDD" id="cd21109">
    <property type="entry name" value="SPASM"/>
    <property type="match status" value="1"/>
</dbReference>
<gene>
    <name evidence="7" type="ORF">COV72_06715</name>
</gene>
<dbReference type="InterPro" id="IPR042099">
    <property type="entry name" value="ANL_N_sf"/>
</dbReference>
<dbReference type="InterPro" id="IPR023885">
    <property type="entry name" value="4Fe4S-binding_SPASM_dom"/>
</dbReference>
<keyword evidence="5" id="KW-0411">Iron-sulfur</keyword>
<dbReference type="GO" id="GO:0046872">
    <property type="term" value="F:metal ion binding"/>
    <property type="evidence" value="ECO:0007669"/>
    <property type="project" value="UniProtKB-KW"/>
</dbReference>
<dbReference type="Proteomes" id="UP000229641">
    <property type="component" value="Unassembled WGS sequence"/>
</dbReference>
<dbReference type="GO" id="GO:0016757">
    <property type="term" value="F:glycosyltransferase activity"/>
    <property type="evidence" value="ECO:0007669"/>
    <property type="project" value="InterPro"/>
</dbReference>
<evidence type="ECO:0000256" key="4">
    <source>
        <dbReference type="ARBA" id="ARBA00023004"/>
    </source>
</evidence>
<evidence type="ECO:0000259" key="6">
    <source>
        <dbReference type="PROSITE" id="PS51918"/>
    </source>
</evidence>
<accession>A0A2H0LWE7</accession>
<dbReference type="SUPFAM" id="SSF56801">
    <property type="entry name" value="Acetyl-CoA synthetase-like"/>
    <property type="match status" value="1"/>
</dbReference>
<dbReference type="Pfam" id="PF00534">
    <property type="entry name" value="Glycos_transf_1"/>
    <property type="match status" value="1"/>
</dbReference>
<protein>
    <recommendedName>
        <fullName evidence="6">Radical SAM core domain-containing protein</fullName>
    </recommendedName>
</protein>
<dbReference type="InterPro" id="IPR013785">
    <property type="entry name" value="Aldolase_TIM"/>
</dbReference>
<organism evidence="7 8">
    <name type="scientific">Candidatus Ghiorseimicrobium undicola</name>
    <dbReference type="NCBI Taxonomy" id="1974746"/>
    <lineage>
        <taxon>Bacteria</taxon>
        <taxon>Pseudomonadati</taxon>
        <taxon>Candidatus Omnitrophota</taxon>
        <taxon>Candidatus Ghiorseimicrobium</taxon>
    </lineage>
</organism>
<dbReference type="GO" id="GO:0051536">
    <property type="term" value="F:iron-sulfur cluster binding"/>
    <property type="evidence" value="ECO:0007669"/>
    <property type="project" value="UniProtKB-KW"/>
</dbReference>
<keyword evidence="2" id="KW-0949">S-adenosyl-L-methionine</keyword>
<dbReference type="SUPFAM" id="SSF102114">
    <property type="entry name" value="Radical SAM enzymes"/>
    <property type="match status" value="1"/>
</dbReference>
<dbReference type="PANTHER" id="PTHR11228">
    <property type="entry name" value="RADICAL SAM DOMAIN PROTEIN"/>
    <property type="match status" value="1"/>
</dbReference>
<comment type="cofactor">
    <cofactor evidence="1">
        <name>[4Fe-4S] cluster</name>
        <dbReference type="ChEBI" id="CHEBI:49883"/>
    </cofactor>
</comment>
<dbReference type="InterPro" id="IPR050377">
    <property type="entry name" value="Radical_SAM_PqqE_MftC-like"/>
</dbReference>
<proteinExistence type="predicted"/>
<evidence type="ECO:0000256" key="3">
    <source>
        <dbReference type="ARBA" id="ARBA00022723"/>
    </source>
</evidence>
<name>A0A2H0LWE7_9BACT</name>
<evidence type="ECO:0000313" key="7">
    <source>
        <dbReference type="EMBL" id="PIQ88749.1"/>
    </source>
</evidence>
<keyword evidence="3" id="KW-0479">Metal-binding</keyword>